<dbReference type="PANTHER" id="PTHR43798:SF33">
    <property type="entry name" value="HYDROLASE, PUTATIVE (AFU_ORTHOLOGUE AFUA_2G14860)-RELATED"/>
    <property type="match status" value="1"/>
</dbReference>
<reference evidence="3" key="1">
    <citation type="journal article" date="2019" name="Int. J. Syst. Evol. Microbiol.">
        <title>The Global Catalogue of Microorganisms (GCM) 10K type strain sequencing project: providing services to taxonomists for standard genome sequencing and annotation.</title>
        <authorList>
            <consortium name="The Broad Institute Genomics Platform"/>
            <consortium name="The Broad Institute Genome Sequencing Center for Infectious Disease"/>
            <person name="Wu L."/>
            <person name="Ma J."/>
        </authorList>
    </citation>
    <scope>NUCLEOTIDE SEQUENCE [LARGE SCALE GENOMIC DNA]</scope>
    <source>
        <strain evidence="3">KCTC 32255</strain>
    </source>
</reference>
<dbReference type="InterPro" id="IPR050266">
    <property type="entry name" value="AB_hydrolase_sf"/>
</dbReference>
<sequence>MVEVNGVRTHFQLTRSRQHTGPAPIVVCVHGLGYDSLASFYLTLAAPLSAAGVDVLAYDLRGHGRSERPRDGYQVADFVADLTSLLDILGIDRPVHLIGNSFGGTIAFSLAALESARVASVVSIESEPATTAWADRMRRTLGNVVNEMSAEENLAWLAETFGGHHARLAKAAGLIIQATSIITDVPRGPLLTSDDLRALTVPVLSIVGSEGFQRDNPHALQAALPNCTTEVIEGQNHSVLVERHHTVRELVLDWVAQHEPACGEAAGVA</sequence>
<proteinExistence type="predicted"/>
<dbReference type="Proteomes" id="UP001596337">
    <property type="component" value="Unassembled WGS sequence"/>
</dbReference>
<gene>
    <name evidence="2" type="ORF">ACFQGD_27085</name>
</gene>
<evidence type="ECO:0000259" key="1">
    <source>
        <dbReference type="Pfam" id="PF00561"/>
    </source>
</evidence>
<keyword evidence="2" id="KW-0378">Hydrolase</keyword>
<name>A0ABW2C8E9_9PSEU</name>
<dbReference type="Pfam" id="PF00561">
    <property type="entry name" value="Abhydrolase_1"/>
    <property type="match status" value="1"/>
</dbReference>
<dbReference type="GO" id="GO:0016787">
    <property type="term" value="F:hydrolase activity"/>
    <property type="evidence" value="ECO:0007669"/>
    <property type="project" value="UniProtKB-KW"/>
</dbReference>
<dbReference type="InterPro" id="IPR000073">
    <property type="entry name" value="AB_hydrolase_1"/>
</dbReference>
<evidence type="ECO:0000313" key="2">
    <source>
        <dbReference type="EMBL" id="MFC6870800.1"/>
    </source>
</evidence>
<dbReference type="Gene3D" id="3.40.50.1820">
    <property type="entry name" value="alpha/beta hydrolase"/>
    <property type="match status" value="1"/>
</dbReference>
<accession>A0ABW2C8E9</accession>
<dbReference type="EMBL" id="JBHSXX010000001">
    <property type="protein sequence ID" value="MFC6870800.1"/>
    <property type="molecule type" value="Genomic_DNA"/>
</dbReference>
<evidence type="ECO:0000313" key="3">
    <source>
        <dbReference type="Proteomes" id="UP001596337"/>
    </source>
</evidence>
<dbReference type="PRINTS" id="PR00111">
    <property type="entry name" value="ABHYDROLASE"/>
</dbReference>
<dbReference type="RefSeq" id="WP_345393861.1">
    <property type="nucleotide sequence ID" value="NZ_BAABLA010000020.1"/>
</dbReference>
<feature type="domain" description="AB hydrolase-1" evidence="1">
    <location>
        <begin position="24"/>
        <end position="151"/>
    </location>
</feature>
<dbReference type="PANTHER" id="PTHR43798">
    <property type="entry name" value="MONOACYLGLYCEROL LIPASE"/>
    <property type="match status" value="1"/>
</dbReference>
<organism evidence="2 3">
    <name type="scientific">Haloechinothrix salitolerans</name>
    <dbReference type="NCBI Taxonomy" id="926830"/>
    <lineage>
        <taxon>Bacteria</taxon>
        <taxon>Bacillati</taxon>
        <taxon>Actinomycetota</taxon>
        <taxon>Actinomycetes</taxon>
        <taxon>Pseudonocardiales</taxon>
        <taxon>Pseudonocardiaceae</taxon>
        <taxon>Haloechinothrix</taxon>
    </lineage>
</organism>
<protein>
    <submittedName>
        <fullName evidence="2">Alpha/beta fold hydrolase</fullName>
    </submittedName>
</protein>
<comment type="caution">
    <text evidence="2">The sequence shown here is derived from an EMBL/GenBank/DDBJ whole genome shotgun (WGS) entry which is preliminary data.</text>
</comment>
<keyword evidence="3" id="KW-1185">Reference proteome</keyword>
<dbReference type="SUPFAM" id="SSF53474">
    <property type="entry name" value="alpha/beta-Hydrolases"/>
    <property type="match status" value="1"/>
</dbReference>
<dbReference type="InterPro" id="IPR029058">
    <property type="entry name" value="AB_hydrolase_fold"/>
</dbReference>